<feature type="transmembrane region" description="Helical" evidence="1">
    <location>
        <begin position="21"/>
        <end position="42"/>
    </location>
</feature>
<sequence>MAEHKHGEMDISVQEKTFAGFISMVTKGTIICILVLIFIALVNG</sequence>
<evidence type="ECO:0000259" key="2">
    <source>
        <dbReference type="Pfam" id="PF07835"/>
    </source>
</evidence>
<keyword evidence="1" id="KW-0812">Transmembrane</keyword>
<dbReference type="Proteomes" id="UP001470809">
    <property type="component" value="Chromosome"/>
</dbReference>
<keyword evidence="1" id="KW-1133">Transmembrane helix</keyword>
<evidence type="ECO:0000313" key="3">
    <source>
        <dbReference type="EMBL" id="WZU68735.1"/>
    </source>
</evidence>
<dbReference type="InterPro" id="IPR012422">
    <property type="entry name" value="Cyt_c_oxidase_su4_bac-aa3"/>
</dbReference>
<dbReference type="Gene3D" id="1.20.5.160">
    <property type="entry name" value="Bacterial aa3 type cytochrome c oxidase subunit IV"/>
    <property type="match status" value="1"/>
</dbReference>
<protein>
    <submittedName>
        <fullName evidence="3">Aa3-type cytochrome c oxidase subunit IV</fullName>
    </submittedName>
</protein>
<proteinExistence type="predicted"/>
<reference evidence="3" key="1">
    <citation type="submission" date="2024-08" db="EMBL/GenBank/DDBJ databases">
        <title>Phylogenomic analyses of a clade within the roseobacter group suggest taxonomic reassignments of species of the genera Aestuariivita, Citreicella, Loktanella, Nautella, Pelagibaca, Ruegeria, Thalassobius, Thiobacimonas and Tropicibacter, and the proposal o.</title>
        <authorList>
            <person name="Jeon C.O."/>
        </authorList>
    </citation>
    <scope>NUCLEOTIDE SEQUENCE</scope>
    <source>
        <strain evidence="3">SS1-5</strain>
    </source>
</reference>
<organism evidence="3 4">
    <name type="scientific">Yoonia rhodophyticola</name>
    <dbReference type="NCBI Taxonomy" id="3137370"/>
    <lineage>
        <taxon>Bacteria</taxon>
        <taxon>Pseudomonadati</taxon>
        <taxon>Pseudomonadota</taxon>
        <taxon>Alphaproteobacteria</taxon>
        <taxon>Rhodobacterales</taxon>
        <taxon>Paracoccaceae</taxon>
        <taxon>Yoonia</taxon>
    </lineage>
</organism>
<evidence type="ECO:0000256" key="1">
    <source>
        <dbReference type="SAM" id="Phobius"/>
    </source>
</evidence>
<dbReference type="InterPro" id="IPR036596">
    <property type="entry name" value="Cyt-C_aa3_sf"/>
</dbReference>
<feature type="domain" description="Cytochrome c oxidase subunit IV bacterial aa3 type" evidence="2">
    <location>
        <begin position="4"/>
        <end position="43"/>
    </location>
</feature>
<dbReference type="EMBL" id="CP151767">
    <property type="protein sequence ID" value="WZU68735.1"/>
    <property type="molecule type" value="Genomic_DNA"/>
</dbReference>
<dbReference type="KEGG" id="yrh:AABB31_07625"/>
<dbReference type="Pfam" id="PF07835">
    <property type="entry name" value="COX4_pro_2"/>
    <property type="match status" value="1"/>
</dbReference>
<evidence type="ECO:0000313" key="4">
    <source>
        <dbReference type="Proteomes" id="UP001470809"/>
    </source>
</evidence>
<keyword evidence="4" id="KW-1185">Reference proteome</keyword>
<name>A0AAN0MBV9_9RHOB</name>
<gene>
    <name evidence="3" type="ORF">AABB31_07625</name>
</gene>
<keyword evidence="1" id="KW-0472">Membrane</keyword>
<dbReference type="RefSeq" id="WP_342078026.1">
    <property type="nucleotide sequence ID" value="NZ_CP151767.2"/>
</dbReference>
<accession>A0AAN0MBV9</accession>
<dbReference type="SUPFAM" id="SSF81469">
    <property type="entry name" value="Bacterial aa3 type cytochrome c oxidase subunit IV"/>
    <property type="match status" value="1"/>
</dbReference>
<dbReference type="AlphaFoldDB" id="A0AAN0MBV9"/>